<proteinExistence type="inferred from homology"/>
<dbReference type="Pfam" id="PF03372">
    <property type="entry name" value="Exo_endo_phos"/>
    <property type="match status" value="1"/>
</dbReference>
<keyword evidence="4 6" id="KW-0460">Magnesium</keyword>
<feature type="active site" description="Proton donor/acceptor" evidence="5">
    <location>
        <position position="154"/>
    </location>
</feature>
<comment type="caution">
    <text evidence="9">The sequence shown here is derived from an EMBL/GenBank/DDBJ whole genome shotgun (WGS) entry which is preliminary data.</text>
</comment>
<evidence type="ECO:0000256" key="7">
    <source>
        <dbReference type="PIRSR" id="PIRSR604808-3"/>
    </source>
</evidence>
<dbReference type="InterPro" id="IPR036691">
    <property type="entry name" value="Endo/exonu/phosph_ase_sf"/>
</dbReference>
<feature type="binding site" evidence="6">
    <location>
        <position position="251"/>
    </location>
    <ligand>
        <name>Mg(2+)</name>
        <dbReference type="ChEBI" id="CHEBI:18420"/>
        <label>1</label>
    </ligand>
</feature>
<keyword evidence="6" id="KW-0464">Manganese</keyword>
<dbReference type="GO" id="GO:0003906">
    <property type="term" value="F:DNA-(apurinic or apyrimidinic site) endonuclease activity"/>
    <property type="evidence" value="ECO:0007669"/>
    <property type="project" value="TreeGrafter"/>
</dbReference>
<evidence type="ECO:0000259" key="8">
    <source>
        <dbReference type="Pfam" id="PF03372"/>
    </source>
</evidence>
<sequence>MAQTLSLVSWNVNGVRAAERKGFIDFMLAGRYDLVGIQETKTHDSSHLSENLLHPDGYNSYWHCCTPKKGYSGVAVYSKLVPHKIVTDFGTSLLSQEGRVIELHFEKFVLLNVYFPNGGASAERLKYKLDFYQEFTKHLKKLQKIQPNIIFCGDVNTAHQAIDLARPKQNENTSGFMPVERAWLDQFTELGFVDTFRLKHPQMVKYSWWDQKTRSRERGVGWRIDYFYVSTSLAKRVVQADILDEVLGSDHAPILLTLKL</sequence>
<dbReference type="Proteomes" id="UP000177838">
    <property type="component" value="Unassembled WGS sequence"/>
</dbReference>
<accession>A0A1G2QI75</accession>
<feature type="active site" evidence="5">
    <location>
        <position position="114"/>
    </location>
</feature>
<dbReference type="EMBL" id="MHTK01000002">
    <property type="protein sequence ID" value="OHA60108.1"/>
    <property type="molecule type" value="Genomic_DNA"/>
</dbReference>
<evidence type="ECO:0000256" key="3">
    <source>
        <dbReference type="ARBA" id="ARBA00022801"/>
    </source>
</evidence>
<feature type="site" description="Interaction with DNA substrate" evidence="7">
    <location>
        <position position="251"/>
    </location>
</feature>
<evidence type="ECO:0000256" key="6">
    <source>
        <dbReference type="PIRSR" id="PIRSR604808-2"/>
    </source>
</evidence>
<reference evidence="9 10" key="1">
    <citation type="journal article" date="2016" name="Nat. Commun.">
        <title>Thousands of microbial genomes shed light on interconnected biogeochemical processes in an aquifer system.</title>
        <authorList>
            <person name="Anantharaman K."/>
            <person name="Brown C.T."/>
            <person name="Hug L.A."/>
            <person name="Sharon I."/>
            <person name="Castelle C.J."/>
            <person name="Probst A.J."/>
            <person name="Thomas B.C."/>
            <person name="Singh A."/>
            <person name="Wilkins M.J."/>
            <person name="Karaoz U."/>
            <person name="Brodie E.L."/>
            <person name="Williams K.H."/>
            <person name="Hubbard S.S."/>
            <person name="Banfield J.F."/>
        </authorList>
    </citation>
    <scope>NUCLEOTIDE SEQUENCE [LARGE SCALE GENOMIC DNA]</scope>
</reference>
<feature type="active site" description="Proton acceptor" evidence="5">
    <location>
        <position position="251"/>
    </location>
</feature>
<name>A0A1G2QI75_9BACT</name>
<feature type="binding site" evidence="6">
    <location>
        <position position="156"/>
    </location>
    <ligand>
        <name>Mg(2+)</name>
        <dbReference type="ChEBI" id="CHEBI:18420"/>
        <label>1</label>
    </ligand>
</feature>
<dbReference type="NCBIfam" id="TIGR00633">
    <property type="entry name" value="xth"/>
    <property type="match status" value="1"/>
</dbReference>
<comment type="similarity">
    <text evidence="1">Belongs to the DNA repair enzymes AP/ExoA family.</text>
</comment>
<dbReference type="STRING" id="1802439.A2589_00295"/>
<feature type="binding site" evidence="6">
    <location>
        <position position="250"/>
    </location>
    <ligand>
        <name>Mg(2+)</name>
        <dbReference type="ChEBI" id="CHEBI:18420"/>
        <label>1</label>
    </ligand>
</feature>
<feature type="binding site" evidence="6">
    <location>
        <position position="11"/>
    </location>
    <ligand>
        <name>Mg(2+)</name>
        <dbReference type="ChEBI" id="CHEBI:18420"/>
        <label>1</label>
    </ligand>
</feature>
<feature type="site" description="Important for catalytic activity" evidence="7">
    <location>
        <position position="225"/>
    </location>
</feature>
<feature type="site" description="Transition state stabilizer" evidence="7">
    <location>
        <position position="156"/>
    </location>
</feature>
<evidence type="ECO:0000256" key="4">
    <source>
        <dbReference type="ARBA" id="ARBA00022842"/>
    </source>
</evidence>
<comment type="cofactor">
    <cofactor evidence="6">
        <name>Mg(2+)</name>
        <dbReference type="ChEBI" id="CHEBI:18420"/>
    </cofactor>
    <cofactor evidence="6">
        <name>Mn(2+)</name>
        <dbReference type="ChEBI" id="CHEBI:29035"/>
    </cofactor>
    <text evidence="6">Probably binds two magnesium or manganese ions per subunit.</text>
</comment>
<organism evidence="9 10">
    <name type="scientific">Candidatus Vogelbacteria bacterium RIFOXYD1_FULL_46_19</name>
    <dbReference type="NCBI Taxonomy" id="1802439"/>
    <lineage>
        <taxon>Bacteria</taxon>
        <taxon>Candidatus Vogeliibacteriota</taxon>
    </lineage>
</organism>
<dbReference type="GO" id="GO:0008081">
    <property type="term" value="F:phosphoric diester hydrolase activity"/>
    <property type="evidence" value="ECO:0007669"/>
    <property type="project" value="TreeGrafter"/>
</dbReference>
<feature type="binding site" evidence="6">
    <location>
        <position position="154"/>
    </location>
    <ligand>
        <name>Mg(2+)</name>
        <dbReference type="ChEBI" id="CHEBI:18420"/>
        <label>1</label>
    </ligand>
</feature>
<dbReference type="AlphaFoldDB" id="A0A1G2QI75"/>
<dbReference type="PROSITE" id="PS51435">
    <property type="entry name" value="AP_NUCLEASE_F1_4"/>
    <property type="match status" value="1"/>
</dbReference>
<evidence type="ECO:0000256" key="1">
    <source>
        <dbReference type="ARBA" id="ARBA00007092"/>
    </source>
</evidence>
<dbReference type="Gene3D" id="3.60.10.10">
    <property type="entry name" value="Endonuclease/exonuclease/phosphatase"/>
    <property type="match status" value="1"/>
</dbReference>
<feature type="domain" description="Endonuclease/exonuclease/phosphatase" evidence="8">
    <location>
        <begin position="8"/>
        <end position="251"/>
    </location>
</feature>
<evidence type="ECO:0000256" key="2">
    <source>
        <dbReference type="ARBA" id="ARBA00022723"/>
    </source>
</evidence>
<feature type="binding site" evidence="6">
    <location>
        <position position="39"/>
    </location>
    <ligand>
        <name>Mg(2+)</name>
        <dbReference type="ChEBI" id="CHEBI:18420"/>
        <label>1</label>
    </ligand>
</feature>
<dbReference type="PANTHER" id="PTHR22748:SF6">
    <property type="entry name" value="DNA-(APURINIC OR APYRIMIDINIC SITE) ENDONUCLEASE"/>
    <property type="match status" value="1"/>
</dbReference>
<keyword evidence="2 6" id="KW-0479">Metal-binding</keyword>
<protein>
    <submittedName>
        <fullName evidence="9">Exodeoxyribonuclease III</fullName>
    </submittedName>
</protein>
<dbReference type="GO" id="GO:0008311">
    <property type="term" value="F:double-stranded DNA 3'-5' DNA exonuclease activity"/>
    <property type="evidence" value="ECO:0007669"/>
    <property type="project" value="TreeGrafter"/>
</dbReference>
<evidence type="ECO:0000313" key="9">
    <source>
        <dbReference type="EMBL" id="OHA60108.1"/>
    </source>
</evidence>
<dbReference type="PANTHER" id="PTHR22748">
    <property type="entry name" value="AP ENDONUCLEASE"/>
    <property type="match status" value="1"/>
</dbReference>
<keyword evidence="3" id="KW-0378">Hydrolase</keyword>
<evidence type="ECO:0000256" key="5">
    <source>
        <dbReference type="PIRSR" id="PIRSR604808-1"/>
    </source>
</evidence>
<gene>
    <name evidence="9" type="ORF">A2589_00295</name>
</gene>
<dbReference type="GO" id="GO:0006284">
    <property type="term" value="P:base-excision repair"/>
    <property type="evidence" value="ECO:0007669"/>
    <property type="project" value="TreeGrafter"/>
</dbReference>
<evidence type="ECO:0000313" key="10">
    <source>
        <dbReference type="Proteomes" id="UP000177838"/>
    </source>
</evidence>
<dbReference type="InterPro" id="IPR005135">
    <property type="entry name" value="Endo/exonuclease/phosphatase"/>
</dbReference>
<dbReference type="NCBIfam" id="TIGR00195">
    <property type="entry name" value="exoDNase_III"/>
    <property type="match status" value="1"/>
</dbReference>
<dbReference type="InterPro" id="IPR004808">
    <property type="entry name" value="AP_endonuc_1"/>
</dbReference>
<dbReference type="SUPFAM" id="SSF56219">
    <property type="entry name" value="DNase I-like"/>
    <property type="match status" value="1"/>
</dbReference>
<dbReference type="GO" id="GO:0046872">
    <property type="term" value="F:metal ion binding"/>
    <property type="evidence" value="ECO:0007669"/>
    <property type="project" value="UniProtKB-KW"/>
</dbReference>